<feature type="compositionally biased region" description="Gly residues" evidence="1">
    <location>
        <begin position="1431"/>
        <end position="1443"/>
    </location>
</feature>
<feature type="compositionally biased region" description="Basic and acidic residues" evidence="1">
    <location>
        <begin position="572"/>
        <end position="591"/>
    </location>
</feature>
<feature type="compositionally biased region" description="Basic and acidic residues" evidence="1">
    <location>
        <begin position="639"/>
        <end position="670"/>
    </location>
</feature>
<dbReference type="PANTHER" id="PTHR13413">
    <property type="entry name" value="YLP MOTIF CONTAINING PROTEIN NUCLEAR PROTEIN ZAP"/>
    <property type="match status" value="1"/>
</dbReference>
<dbReference type="Gramene" id="GBG60517">
    <property type="protein sequence ID" value="GBG60517"/>
    <property type="gene ID" value="CBR_g5693"/>
</dbReference>
<reference evidence="2 3" key="1">
    <citation type="journal article" date="2018" name="Cell">
        <title>The Chara Genome: Secondary Complexity and Implications for Plant Terrestrialization.</title>
        <authorList>
            <person name="Nishiyama T."/>
            <person name="Sakayama H."/>
            <person name="Vries J.D."/>
            <person name="Buschmann H."/>
            <person name="Saint-Marcoux D."/>
            <person name="Ullrich K.K."/>
            <person name="Haas F.B."/>
            <person name="Vanderstraeten L."/>
            <person name="Becker D."/>
            <person name="Lang D."/>
            <person name="Vosolsobe S."/>
            <person name="Rombauts S."/>
            <person name="Wilhelmsson P.K.I."/>
            <person name="Janitza P."/>
            <person name="Kern R."/>
            <person name="Heyl A."/>
            <person name="Rumpler F."/>
            <person name="Villalobos L.I.A.C."/>
            <person name="Clay J.M."/>
            <person name="Skokan R."/>
            <person name="Toyoda A."/>
            <person name="Suzuki Y."/>
            <person name="Kagoshima H."/>
            <person name="Schijlen E."/>
            <person name="Tajeshwar N."/>
            <person name="Catarino B."/>
            <person name="Hetherington A.J."/>
            <person name="Saltykova A."/>
            <person name="Bonnot C."/>
            <person name="Breuninger H."/>
            <person name="Symeonidi A."/>
            <person name="Radhakrishnan G.V."/>
            <person name="Van Nieuwerburgh F."/>
            <person name="Deforce D."/>
            <person name="Chang C."/>
            <person name="Karol K.G."/>
            <person name="Hedrich R."/>
            <person name="Ulvskov P."/>
            <person name="Glockner G."/>
            <person name="Delwiche C.F."/>
            <person name="Petrasek J."/>
            <person name="Van de Peer Y."/>
            <person name="Friml J."/>
            <person name="Beilby M."/>
            <person name="Dolan L."/>
            <person name="Kohara Y."/>
            <person name="Sugano S."/>
            <person name="Fujiyama A."/>
            <person name="Delaux P.-M."/>
            <person name="Quint M."/>
            <person name="TheiBen G."/>
            <person name="Hagemann M."/>
            <person name="Harholt J."/>
            <person name="Dunand C."/>
            <person name="Zachgo S."/>
            <person name="Langdale J."/>
            <person name="Maumus F."/>
            <person name="Straeten D.V.D."/>
            <person name="Gould S.B."/>
            <person name="Rensing S.A."/>
        </authorList>
    </citation>
    <scope>NUCLEOTIDE SEQUENCE [LARGE SCALE GENOMIC DNA]</scope>
    <source>
        <strain evidence="2 3">S276</strain>
    </source>
</reference>
<name>A0A388JRW7_CHABU</name>
<feature type="region of interest" description="Disordered" evidence="1">
    <location>
        <begin position="509"/>
        <end position="554"/>
    </location>
</feature>
<feature type="compositionally biased region" description="Polar residues" evidence="1">
    <location>
        <begin position="609"/>
        <end position="618"/>
    </location>
</feature>
<feature type="region of interest" description="Disordered" evidence="1">
    <location>
        <begin position="568"/>
        <end position="812"/>
    </location>
</feature>
<evidence type="ECO:0000313" key="3">
    <source>
        <dbReference type="Proteomes" id="UP000265515"/>
    </source>
</evidence>
<dbReference type="EMBL" id="BFEA01000011">
    <property type="protein sequence ID" value="GBG60517.1"/>
    <property type="molecule type" value="Genomic_DNA"/>
</dbReference>
<evidence type="ECO:0000313" key="2">
    <source>
        <dbReference type="EMBL" id="GBG60517.1"/>
    </source>
</evidence>
<dbReference type="FunFam" id="3.40.50.300:FF:000978">
    <property type="entry name" value="YLP motif-containing protein 1 isoform X3"/>
    <property type="match status" value="1"/>
</dbReference>
<feature type="region of interest" description="Disordered" evidence="1">
    <location>
        <begin position="1356"/>
        <end position="1384"/>
    </location>
</feature>
<sequence length="1571" mass="172523">MNWSPTGRIGARYLRTLSDRCSFDPATAKQVVPSLRRILKAGLTWERGPAGDGGLKQGEEMTFQVDRKSAAAPKAGARSLQNSGWGITGELHPLVRALRDFERELHEVVDVIFPGPLGSMASTPFVCPDCGREHFPFCNGPMPSSHGCHPVHLNVRGPVGMADRVQLDPMAAAHSLMPPDGGGGGHLVSILPRQEVRTLYTDPAEDSFLLSRGPSSMGSPSLTSCRMGDYPLRPLLPPQAMVLSPVGNRVNAFSPGAQISPIESQELRRPGYSMAELRERRWEAEMGLRHDPHEELMTSQYGLPRGMAVADRRLQTMQGVSELRMLRGDDYVQRSHYERELIEANDVRSQYGSSPTMYPHRQRRMQVLEPLLRANFPNAHMHPARQEQPVHPMARDDPDWQGQHPLRMPFGGDSAASSMRVPSASFNNRDGILRPGTRQDLMPHHTDLVPGFQSELHLARRLDPHPGPLLEPRVERHLDSQFERQRHLSPWRDRALPDSQLMGRHAHQVGGQLNDRPPVTLDRHHNLDRALDRRLDRQVDHSMDRKKQEQPVDRGMGCVVDHSVEENLGSQPDRKDASFGHHEGPIVDRAPDCLLQDGISDQCPDQAASHGTSGTVDSELNRGMSHVPEHMSSGNLNHNLDHHGTEQDRDAGDCKRGEHRDNQTIEKDRLPQNPSNNQVKRLAEQQHPLQPQHEERPAAIVKPGKYQQQSLSDREKTTVQRTNERDSGRSSHAAGDFDRNSAEGDARRPGIGQELSQMRTSGHHHSRHDPSEPSSQLVQQEQHGQQHDEAVEVGSQETSFHSNPGVSTRELHVPTAEVEAEYDAMEMEDGSWQTRDDRTANAGLMGSTPAAQAGLLQTPESGRLSANDLHNAQCASQLSIHHGVGRGAAVSSSSPGMKWDNGPYASVYGSFLHAGHGNAVAQHTAFTVAQQGSTLVGSQLGSASSGNGYVQGVMNRGARLLPPVPRYSSEGMAAESQHVRDVYPTEAAQASSLFMPAGGHVPSSQPLRHPVMAGALLLPMEAATSPSSRAVNAGEAFPPHQPLQQTAVMDHANQSLGTSMPATMHHSPDAVYNSQIPHEHEHILAPPYGQMGVMPLVQQHQPQPLVEKKHKVIDATTIFRKPGRDRRPSRFVVILRGLPGSGKSFLAKALRDVEVMNGGSPPRIHSMDDYFTIEVEKEVEVDDGVSTKSGSWSKRKVLTKVKEYCYEPEMEEVYKASMFKAFKKTLEEGRFTFIIVDDRNVLVADFSQYWAAAKRSGYEVYVLDATFKDPIACSIRNVHGFSEEHILAMAAAWEPTPLHHLVLDVSSLFRGDDLGDNGITEVEMDAADMGRDLDEPDDDYKGESFRLSALVKDALQKEGKDDGRKGNGGNHADDSDDEEESKKMEVSLMSAMQNGKLSGAVAATSSSLSKQGPLLSPRQEGLGAGKRKGGDLQGSNGGKGGGNNIVNDNDDDSDSDDDDGGNALSGLMKAYGKTDKRVRWADLEGQKQLAKGFTIGASLAKRTRLEIGPGAGYNEAGTSKIEDALAAGDADAEHFYSKSKFREQLRAEQETFRAVLARRRQRIETLDDDDD</sequence>
<keyword evidence="3" id="KW-1185">Reference proteome</keyword>
<feature type="compositionally biased region" description="Basic and acidic residues" evidence="1">
    <location>
        <begin position="712"/>
        <end position="748"/>
    </location>
</feature>
<dbReference type="GO" id="GO:0005634">
    <property type="term" value="C:nucleus"/>
    <property type="evidence" value="ECO:0007669"/>
    <property type="project" value="InterPro"/>
</dbReference>
<dbReference type="STRING" id="69332.A0A388JRW7"/>
<comment type="caution">
    <text evidence="2">The sequence shown here is derived from an EMBL/GenBank/DDBJ whole genome shotgun (WGS) entry which is preliminary data.</text>
</comment>
<dbReference type="Proteomes" id="UP000265515">
    <property type="component" value="Unassembled WGS sequence"/>
</dbReference>
<dbReference type="GO" id="GO:0032204">
    <property type="term" value="P:regulation of telomere maintenance"/>
    <property type="evidence" value="ECO:0007669"/>
    <property type="project" value="TreeGrafter"/>
</dbReference>
<accession>A0A388JRW7</accession>
<feature type="compositionally biased region" description="Polar residues" evidence="1">
    <location>
        <begin position="795"/>
        <end position="806"/>
    </location>
</feature>
<dbReference type="PANTHER" id="PTHR13413:SF0">
    <property type="entry name" value="YLP MOTIF-CONTAINING PROTEIN 1"/>
    <property type="match status" value="1"/>
</dbReference>
<gene>
    <name evidence="2" type="ORF">CBR_g5693</name>
</gene>
<dbReference type="Gene3D" id="3.40.50.300">
    <property type="entry name" value="P-loop containing nucleotide triphosphate hydrolases"/>
    <property type="match status" value="1"/>
</dbReference>
<dbReference type="OrthoDB" id="513595at2759"/>
<organism evidence="2 3">
    <name type="scientific">Chara braunii</name>
    <name type="common">Braun's stonewort</name>
    <dbReference type="NCBI Taxonomy" id="69332"/>
    <lineage>
        <taxon>Eukaryota</taxon>
        <taxon>Viridiplantae</taxon>
        <taxon>Streptophyta</taxon>
        <taxon>Charophyceae</taxon>
        <taxon>Charales</taxon>
        <taxon>Characeae</taxon>
        <taxon>Chara</taxon>
    </lineage>
</organism>
<feature type="compositionally biased region" description="Acidic residues" evidence="1">
    <location>
        <begin position="1448"/>
        <end position="1460"/>
    </location>
</feature>
<dbReference type="InterPro" id="IPR027417">
    <property type="entry name" value="P-loop_NTPase"/>
</dbReference>
<evidence type="ECO:0000256" key="1">
    <source>
        <dbReference type="SAM" id="MobiDB-lite"/>
    </source>
</evidence>
<proteinExistence type="predicted"/>
<feature type="compositionally biased region" description="Basic and acidic residues" evidence="1">
    <location>
        <begin position="1356"/>
        <end position="1365"/>
    </location>
</feature>
<feature type="region of interest" description="Disordered" evidence="1">
    <location>
        <begin position="1397"/>
        <end position="1464"/>
    </location>
</feature>
<feature type="compositionally biased region" description="Basic and acidic residues" evidence="1">
    <location>
        <begin position="521"/>
        <end position="552"/>
    </location>
</feature>
<protein>
    <recommendedName>
        <fullName evidence="4">YLP motif-containing protein 1</fullName>
    </recommendedName>
</protein>
<evidence type="ECO:0008006" key="4">
    <source>
        <dbReference type="Google" id="ProtNLM"/>
    </source>
</evidence>
<dbReference type="InterPro" id="IPR026314">
    <property type="entry name" value="YLP_motif_con_p1"/>
</dbReference>
<dbReference type="SUPFAM" id="SSF52540">
    <property type="entry name" value="P-loop containing nucleoside triphosphate hydrolases"/>
    <property type="match status" value="1"/>
</dbReference>